<dbReference type="EMBL" id="CAJZBQ010000047">
    <property type="protein sequence ID" value="CAG9329409.1"/>
    <property type="molecule type" value="Genomic_DNA"/>
</dbReference>
<dbReference type="Proteomes" id="UP001162131">
    <property type="component" value="Unassembled WGS sequence"/>
</dbReference>
<protein>
    <submittedName>
        <fullName evidence="1">Uncharacterized protein</fullName>
    </submittedName>
</protein>
<proteinExistence type="predicted"/>
<name>A0AAU9JWE5_9CILI</name>
<keyword evidence="2" id="KW-1185">Reference proteome</keyword>
<reference evidence="1" key="1">
    <citation type="submission" date="2021-09" db="EMBL/GenBank/DDBJ databases">
        <authorList>
            <consortium name="AG Swart"/>
            <person name="Singh M."/>
            <person name="Singh A."/>
            <person name="Seah K."/>
            <person name="Emmerich C."/>
        </authorList>
    </citation>
    <scope>NUCLEOTIDE SEQUENCE</scope>
    <source>
        <strain evidence="1">ATCC30299</strain>
    </source>
</reference>
<evidence type="ECO:0000313" key="2">
    <source>
        <dbReference type="Proteomes" id="UP001162131"/>
    </source>
</evidence>
<organism evidence="1 2">
    <name type="scientific">Blepharisma stoltei</name>
    <dbReference type="NCBI Taxonomy" id="1481888"/>
    <lineage>
        <taxon>Eukaryota</taxon>
        <taxon>Sar</taxon>
        <taxon>Alveolata</taxon>
        <taxon>Ciliophora</taxon>
        <taxon>Postciliodesmatophora</taxon>
        <taxon>Heterotrichea</taxon>
        <taxon>Heterotrichida</taxon>
        <taxon>Blepharismidae</taxon>
        <taxon>Blepharisma</taxon>
    </lineage>
</organism>
<comment type="caution">
    <text evidence="1">The sequence shown here is derived from an EMBL/GenBank/DDBJ whole genome shotgun (WGS) entry which is preliminary data.</text>
</comment>
<gene>
    <name evidence="1" type="ORF">BSTOLATCC_MIC48229</name>
</gene>
<evidence type="ECO:0000313" key="1">
    <source>
        <dbReference type="EMBL" id="CAG9329409.1"/>
    </source>
</evidence>
<accession>A0AAU9JWE5</accession>
<dbReference type="AlphaFoldDB" id="A0AAU9JWE5"/>
<sequence length="361" mass="41660">MEILKNEVLFSRQGKASIHFFANLNLSPKRKAKIKEPEPLPAAGIKGLLESIEKELEDEEKAKANKPQKCTASFVSVSREQRDHAYRNKTESPKVGRYTPKYNVIDPRINQAPKIKEKIGVPRQRKIFIPACVDDDLNCSFPAEYSKTSIGYYDNKLSRTIYNLNDYQDKFSKQSESVSPIPEKPGHKIKSPLDFKIQKPRDPFVKSSNPPNELRFEFYASADTNNSKHKRSRTVAFDKMIPRKDLHKIGETPGPYNKNEEKLMPRLNFTLIDFNKNPARKPLIHEHILRTPHSPDLERYDRAFYKQSTIRGAYHIPTIKSLSPRDDMMYKTTEAYNLNLLGKNFACPKFQEDGQESQLSN</sequence>